<dbReference type="PROSITE" id="PS51882">
    <property type="entry name" value="G_ALPHA"/>
    <property type="match status" value="1"/>
</dbReference>
<dbReference type="PANTHER" id="PTHR10218">
    <property type="entry name" value="GTP-BINDING PROTEIN ALPHA SUBUNIT"/>
    <property type="match status" value="1"/>
</dbReference>
<proteinExistence type="inferred from homology"/>
<dbReference type="KEGG" id="tnl:113500120"/>
<dbReference type="GO" id="GO:0005737">
    <property type="term" value="C:cytoplasm"/>
    <property type="evidence" value="ECO:0007669"/>
    <property type="project" value="TreeGrafter"/>
</dbReference>
<keyword evidence="6 10" id="KW-0460">Magnesium</keyword>
<dbReference type="SUPFAM" id="SSF52540">
    <property type="entry name" value="P-loop containing nucleoside triphosphate hydrolases"/>
    <property type="match status" value="1"/>
</dbReference>
<dbReference type="GO" id="GO:0031683">
    <property type="term" value="F:G-protein beta/gamma-subunit complex binding"/>
    <property type="evidence" value="ECO:0007669"/>
    <property type="project" value="InterPro"/>
</dbReference>
<gene>
    <name evidence="12" type="primary">LOC113500120</name>
</gene>
<dbReference type="GO" id="GO:0003924">
    <property type="term" value="F:GTPase activity"/>
    <property type="evidence" value="ECO:0007669"/>
    <property type="project" value="InterPro"/>
</dbReference>
<accession>A0A7E5W8Q9</accession>
<dbReference type="PANTHER" id="PTHR10218:SF367">
    <property type="entry name" value="GUANINE NUCLEOTIDE-BINDING PROTEIN G(F) SUBUNIT ALPHA"/>
    <property type="match status" value="1"/>
</dbReference>
<feature type="binding site" evidence="10">
    <location>
        <position position="75"/>
    </location>
    <ligand>
        <name>Mg(2+)</name>
        <dbReference type="ChEBI" id="CHEBI:18420"/>
    </ligand>
</feature>
<dbReference type="Pfam" id="PF00503">
    <property type="entry name" value="G-alpha"/>
    <property type="match status" value="1"/>
</dbReference>
<keyword evidence="5 9" id="KW-0547">Nucleotide-binding</keyword>
<dbReference type="Gene3D" id="1.10.400.10">
    <property type="entry name" value="GI Alpha 1, domain 2-like"/>
    <property type="match status" value="1"/>
</dbReference>
<feature type="binding site" evidence="9">
    <location>
        <begin position="71"/>
        <end position="76"/>
    </location>
    <ligand>
        <name>GTP</name>
        <dbReference type="ChEBI" id="CHEBI:37565"/>
    </ligand>
</feature>
<reference evidence="12" key="1">
    <citation type="submission" date="2025-08" db="UniProtKB">
        <authorList>
            <consortium name="RefSeq"/>
        </authorList>
    </citation>
    <scope>IDENTIFICATION</scope>
</reference>
<name>A0A7E5W8Q9_TRINI</name>
<feature type="binding site" evidence="9">
    <location>
        <begin position="202"/>
        <end position="208"/>
    </location>
    <ligand>
        <name>GTP</name>
        <dbReference type="ChEBI" id="CHEBI:37565"/>
    </ligand>
</feature>
<dbReference type="GO" id="GO:0007606">
    <property type="term" value="P:sensory perception of chemical stimulus"/>
    <property type="evidence" value="ECO:0007669"/>
    <property type="project" value="TreeGrafter"/>
</dbReference>
<dbReference type="OrthoDB" id="5817230at2759"/>
<dbReference type="FunFam" id="3.40.50.300:FF:000720">
    <property type="entry name" value="Guanine nucleotide-binding protein G(k) subunit alpha"/>
    <property type="match status" value="1"/>
</dbReference>
<evidence type="ECO:0000256" key="6">
    <source>
        <dbReference type="ARBA" id="ARBA00022842"/>
    </source>
</evidence>
<dbReference type="InterPro" id="IPR001019">
    <property type="entry name" value="Gprotein_alpha_su"/>
</dbReference>
<dbReference type="GO" id="GO:0001664">
    <property type="term" value="F:G protein-coupled receptor binding"/>
    <property type="evidence" value="ECO:0007669"/>
    <property type="project" value="TreeGrafter"/>
</dbReference>
<evidence type="ECO:0000313" key="11">
    <source>
        <dbReference type="Proteomes" id="UP000322000"/>
    </source>
</evidence>
<dbReference type="GO" id="GO:0005525">
    <property type="term" value="F:GTP binding"/>
    <property type="evidence" value="ECO:0007669"/>
    <property type="project" value="UniProtKB-KW"/>
</dbReference>
<dbReference type="GO" id="GO:0007191">
    <property type="term" value="P:adenylate cyclase-activating dopamine receptor signaling pathway"/>
    <property type="evidence" value="ECO:0007669"/>
    <property type="project" value="TreeGrafter"/>
</dbReference>
<evidence type="ECO:0000256" key="2">
    <source>
        <dbReference type="ARBA" id="ARBA00005804"/>
    </source>
</evidence>
<keyword evidence="8" id="KW-0807">Transducer</keyword>
<evidence type="ECO:0000256" key="5">
    <source>
        <dbReference type="ARBA" id="ARBA00022741"/>
    </source>
</evidence>
<comment type="subunit">
    <text evidence="3">G proteins are composed of 3 units; alpha, beta and gamma. The alpha chain contains the guanine nucleotide binding site.</text>
</comment>
<evidence type="ECO:0000256" key="10">
    <source>
        <dbReference type="PIRSR" id="PIRSR601019-2"/>
    </source>
</evidence>
<feature type="binding site" evidence="9">
    <location>
        <begin position="235"/>
        <end position="239"/>
    </location>
    <ligand>
        <name>GTP</name>
        <dbReference type="ChEBI" id="CHEBI:37565"/>
    </ligand>
</feature>
<keyword evidence="7 9" id="KW-0342">GTP-binding</keyword>
<protein>
    <submittedName>
        <fullName evidence="12">Guanine nucleotide-binding protein G(F) subunit alpha-like</fullName>
    </submittedName>
</protein>
<evidence type="ECO:0000313" key="12">
    <source>
        <dbReference type="RefSeq" id="XP_026736596.1"/>
    </source>
</evidence>
<dbReference type="CTD" id="39861"/>
<keyword evidence="4 10" id="KW-0479">Metal-binding</keyword>
<keyword evidence="11" id="KW-1185">Reference proteome</keyword>
<evidence type="ECO:0000256" key="1">
    <source>
        <dbReference type="ARBA" id="ARBA00003069"/>
    </source>
</evidence>
<evidence type="ECO:0000256" key="8">
    <source>
        <dbReference type="ARBA" id="ARBA00023224"/>
    </source>
</evidence>
<dbReference type="PRINTS" id="PR00318">
    <property type="entry name" value="GPROTEINA"/>
</dbReference>
<feature type="binding site" evidence="9">
    <location>
        <begin position="177"/>
        <end position="178"/>
    </location>
    <ligand>
        <name>GTP</name>
        <dbReference type="ChEBI" id="CHEBI:37565"/>
    </ligand>
</feature>
<dbReference type="CDD" id="cd00066">
    <property type="entry name" value="G-alpha"/>
    <property type="match status" value="1"/>
</dbReference>
<evidence type="ECO:0000256" key="4">
    <source>
        <dbReference type="ARBA" id="ARBA00022723"/>
    </source>
</evidence>
<dbReference type="Proteomes" id="UP000322000">
    <property type="component" value="Chromosome 13"/>
</dbReference>
<sequence length="414" mass="48237">MIIYDTASVTLIYWALAFVSRDTAGNTMRLIPCKKDYDENENHSKQIDREIKHWIKTYNEAIKLLLLGTGESGKTTIIKQMKILHVQGFSASERAEKARHIRHNIHESIHDIVQSMPMLKIELHNPKNCRSRNVILSYGPEGPTEYTEEYFDHVRSLWRDGGVKECFKRSNEYQLIDSAEYFLDRLDLIEKADYVPSDADILRCRQKTTGIQKIEFKVKVPKSMQGGVQDFWMFDVGGQRGERKKWIQVFEGIHAIWFLVACSDFDQTLREDGSQNRLKEAVDLFEDVWQSRFLLEAGLILFLNKQDLLQSKVSQGRSIAPYFPQYSQFDAAGDEYTRTKLFIKSLFTEVITRRRTRRVEAAAPAERFVVTEARRARECYFHFTTATDTDNVRTVFRDVHQIILTHLLNNIGVY</sequence>
<comment type="similarity">
    <text evidence="2">Belongs to the G-alpha family.</text>
</comment>
<dbReference type="GO" id="GO:0046872">
    <property type="term" value="F:metal ion binding"/>
    <property type="evidence" value="ECO:0007669"/>
    <property type="project" value="UniProtKB-KW"/>
</dbReference>
<dbReference type="InterPro" id="IPR011025">
    <property type="entry name" value="GproteinA_insert"/>
</dbReference>
<dbReference type="Gene3D" id="3.40.50.300">
    <property type="entry name" value="P-loop containing nucleotide triphosphate hydrolases"/>
    <property type="match status" value="1"/>
</dbReference>
<dbReference type="RefSeq" id="XP_026736596.1">
    <property type="nucleotide sequence ID" value="XM_026880795.1"/>
</dbReference>
<evidence type="ECO:0000256" key="9">
    <source>
        <dbReference type="PIRSR" id="PIRSR601019-1"/>
    </source>
</evidence>
<comment type="function">
    <text evidence="1">Guanine nucleotide-binding proteins (G proteins) are involved as modulators or transducers in various transmembrane signaling systems.</text>
</comment>
<dbReference type="SUPFAM" id="SSF47895">
    <property type="entry name" value="Transducin (alpha subunit), insertion domain"/>
    <property type="match status" value="1"/>
</dbReference>
<evidence type="ECO:0000256" key="7">
    <source>
        <dbReference type="ARBA" id="ARBA00023134"/>
    </source>
</evidence>
<dbReference type="FunFam" id="1.10.400.10:FF:000010">
    <property type="entry name" value="Guanine nucleotide-binding protein alpha-13 subunit"/>
    <property type="match status" value="1"/>
</dbReference>
<organism evidence="11 12">
    <name type="scientific">Trichoplusia ni</name>
    <name type="common">Cabbage looper</name>
    <dbReference type="NCBI Taxonomy" id="7111"/>
    <lineage>
        <taxon>Eukaryota</taxon>
        <taxon>Metazoa</taxon>
        <taxon>Ecdysozoa</taxon>
        <taxon>Arthropoda</taxon>
        <taxon>Hexapoda</taxon>
        <taxon>Insecta</taxon>
        <taxon>Pterygota</taxon>
        <taxon>Neoptera</taxon>
        <taxon>Endopterygota</taxon>
        <taxon>Lepidoptera</taxon>
        <taxon>Glossata</taxon>
        <taxon>Ditrysia</taxon>
        <taxon>Noctuoidea</taxon>
        <taxon>Noctuidae</taxon>
        <taxon>Plusiinae</taxon>
        <taxon>Trichoplusia</taxon>
    </lineage>
</organism>
<feature type="binding site" evidence="9">
    <location>
        <position position="386"/>
    </location>
    <ligand>
        <name>GTP</name>
        <dbReference type="ChEBI" id="CHEBI:37565"/>
    </ligand>
</feature>
<dbReference type="AlphaFoldDB" id="A0A7E5W8Q9"/>
<dbReference type="InParanoid" id="A0A7E5W8Q9"/>
<feature type="binding site" evidence="9">
    <location>
        <begin position="304"/>
        <end position="307"/>
    </location>
    <ligand>
        <name>GTP</name>
        <dbReference type="ChEBI" id="CHEBI:37565"/>
    </ligand>
</feature>
<feature type="binding site" evidence="10">
    <location>
        <position position="208"/>
    </location>
    <ligand>
        <name>Mg(2+)</name>
        <dbReference type="ChEBI" id="CHEBI:18420"/>
    </ligand>
</feature>
<evidence type="ECO:0000256" key="3">
    <source>
        <dbReference type="ARBA" id="ARBA00011356"/>
    </source>
</evidence>
<dbReference type="GeneID" id="113500120"/>
<dbReference type="SMART" id="SM00275">
    <property type="entry name" value="G_alpha"/>
    <property type="match status" value="1"/>
</dbReference>
<dbReference type="GO" id="GO:0005834">
    <property type="term" value="C:heterotrimeric G-protein complex"/>
    <property type="evidence" value="ECO:0007669"/>
    <property type="project" value="TreeGrafter"/>
</dbReference>
<dbReference type="InterPro" id="IPR027417">
    <property type="entry name" value="P-loop_NTPase"/>
</dbReference>